<evidence type="ECO:0000313" key="3">
    <source>
        <dbReference type="Proteomes" id="UP001244443"/>
    </source>
</evidence>
<gene>
    <name evidence="1" type="ORF">QYS47_00775</name>
    <name evidence="2" type="ORF">QYS48_34325</name>
</gene>
<dbReference type="EMBL" id="CP129970">
    <property type="protein sequence ID" value="WMN06937.1"/>
    <property type="molecule type" value="Genomic_DNA"/>
</dbReference>
<sequence length="212" mass="25460">MNELVFQRLENFLNDFHYEKLNGFDLFQQESKGIKKCVIVNCTPYNDGFMLELQLGIIIKQIEQYILSFNNQSSEKLTLTYWESLYNVGELGTKRHFIQNFVELDKVLHELENALIKSGFSWLDNYSNLNQISNYLKDIIFRSIQKPINFLKICQRSYLLRLMLKEKLCDSDFYEYYENMQSRRLPDHQLEEFLSFKNYIDNNYNSISEDIN</sequence>
<dbReference type="Proteomes" id="UP001232019">
    <property type="component" value="Chromosome"/>
</dbReference>
<proteinExistence type="predicted"/>
<dbReference type="AlphaFoldDB" id="A0AA51R6R9"/>
<accession>A0AA51R6R9</accession>
<name>A0AA51R6R9_9BACT</name>
<keyword evidence="3" id="KW-1185">Reference proteome</keyword>
<organism evidence="2 3">
    <name type="scientific">Marivirga arenosa</name>
    <dbReference type="NCBI Taxonomy" id="3059076"/>
    <lineage>
        <taxon>Bacteria</taxon>
        <taxon>Pseudomonadati</taxon>
        <taxon>Bacteroidota</taxon>
        <taxon>Cytophagia</taxon>
        <taxon>Cytophagales</taxon>
        <taxon>Marivirgaceae</taxon>
        <taxon>Marivirga</taxon>
    </lineage>
</organism>
<protein>
    <submittedName>
        <fullName evidence="2">Uncharacterized protein</fullName>
    </submittedName>
</protein>
<evidence type="ECO:0000313" key="2">
    <source>
        <dbReference type="EMBL" id="WMN06937.1"/>
    </source>
</evidence>
<evidence type="ECO:0000313" key="1">
    <source>
        <dbReference type="EMBL" id="WKK80977.2"/>
    </source>
</evidence>
<dbReference type="Proteomes" id="UP001244443">
    <property type="component" value="Chromosome"/>
</dbReference>
<dbReference type="RefSeq" id="WP_308356928.1">
    <property type="nucleotide sequence ID" value="NZ_CP129968.2"/>
</dbReference>
<reference evidence="2 3" key="1">
    <citation type="submission" date="2023-08" db="EMBL/GenBank/DDBJ databases">
        <title>Comparative genomics and taxonomic characterization of three novel marine species of genus Marivirga.</title>
        <authorList>
            <person name="Muhammad N."/>
            <person name="Kim S.-G."/>
        </authorList>
    </citation>
    <scope>NUCLEOTIDE SEQUENCE [LARGE SCALE GENOMIC DNA]</scope>
    <source>
        <strain evidence="2 3">ABR2-2</strain>
        <strain evidence="1">BKB1-2</strain>
    </source>
</reference>
<dbReference type="KEGG" id="marp:QYS47_00775"/>
<accession>A0AA49GET0</accession>
<dbReference type="EMBL" id="CP129968">
    <property type="protein sequence ID" value="WKK80977.2"/>
    <property type="molecule type" value="Genomic_DNA"/>
</dbReference>